<dbReference type="InterPro" id="IPR043129">
    <property type="entry name" value="ATPase_NBD"/>
</dbReference>
<dbReference type="Gene3D" id="3.30.420.40">
    <property type="match status" value="2"/>
</dbReference>
<keyword evidence="5" id="KW-1185">Reference proteome</keyword>
<dbReference type="InterPro" id="IPR013126">
    <property type="entry name" value="Hsp_70_fam"/>
</dbReference>
<dbReference type="PANTHER" id="PTHR19375">
    <property type="entry name" value="HEAT SHOCK PROTEIN 70KDA"/>
    <property type="match status" value="1"/>
</dbReference>
<evidence type="ECO:0000256" key="3">
    <source>
        <dbReference type="ARBA" id="ARBA00022840"/>
    </source>
</evidence>
<dbReference type="Proteomes" id="UP000016570">
    <property type="component" value="Unassembled WGS sequence"/>
</dbReference>
<proteinExistence type="inferred from homology"/>
<sequence length="450" mass="49522">MYIGFDYGTANCSVAQMVGKEPQLIALEQEGLYIPSTLAAPTRESVSEHLFRHRRISPADSTGEQLLRRAIATNQEEDIELHPDDVVFGQAALTRYLDDPQEVYYVKSPKSFLGAIGLRDVQLSFFEDLVCAMMANIKAQAEYHTQHSIDDAVIGRPINFHGRGGEASNQQAERILHRAAKRAGFRHVEFQFEPVAAGLEYEATLHQDKTVLVVDIGGGTTDCSLIQMGPSFCGQAQREHSLIAHSGQRVGGNDLDIHLTFKQLMHPFGLGSKTNDGLDIALTQFWNPIAINDVSAQSKFYARENLAELQRLVKNAQEPQKLARLMAVYQDTLGYSLVKKAEEAKIALSERQSITTQLKIMSDLCEVEIHRDAMIEAIAAPQRKMVELVSEAVTLGGIKPDVIFMTGGSARSPILKAAVQQTLPGIPVVSGNYFGSVTAGLARWAQVCFR</sequence>
<comment type="caution">
    <text evidence="4">The sequence shown here is derived from an EMBL/GenBank/DDBJ whole genome shotgun (WGS) entry which is preliminary data.</text>
</comment>
<dbReference type="AlphaFoldDB" id="U3A3T2"/>
<evidence type="ECO:0000256" key="1">
    <source>
        <dbReference type="ARBA" id="ARBA00007381"/>
    </source>
</evidence>
<dbReference type="RefSeq" id="WP_021706306.1">
    <property type="nucleotide sequence ID" value="NZ_BATJ01000012.1"/>
</dbReference>
<evidence type="ECO:0000313" key="4">
    <source>
        <dbReference type="EMBL" id="GAD68335.1"/>
    </source>
</evidence>
<keyword evidence="3" id="KW-0067">ATP-binding</keyword>
<dbReference type="Gene3D" id="3.90.640.10">
    <property type="entry name" value="Actin, Chain A, domain 4"/>
    <property type="match status" value="1"/>
</dbReference>
<dbReference type="GO" id="GO:0140662">
    <property type="term" value="F:ATP-dependent protein folding chaperone"/>
    <property type="evidence" value="ECO:0007669"/>
    <property type="project" value="InterPro"/>
</dbReference>
<dbReference type="NCBIfam" id="NF008673">
    <property type="entry name" value="PRK11678.1"/>
    <property type="match status" value="1"/>
</dbReference>
<dbReference type="Pfam" id="PF00012">
    <property type="entry name" value="HSP70"/>
    <property type="match status" value="1"/>
</dbReference>
<dbReference type="STRING" id="1219065.VPR01S_12_01450"/>
<gene>
    <name evidence="4" type="ORF">VPR01S_12_01450</name>
</gene>
<dbReference type="InterPro" id="IPR042054">
    <property type="entry name" value="YegD-like"/>
</dbReference>
<dbReference type="GO" id="GO:0005524">
    <property type="term" value="F:ATP binding"/>
    <property type="evidence" value="ECO:0007669"/>
    <property type="project" value="UniProtKB-KW"/>
</dbReference>
<evidence type="ECO:0000313" key="5">
    <source>
        <dbReference type="Proteomes" id="UP000016570"/>
    </source>
</evidence>
<reference evidence="4 5" key="1">
    <citation type="submission" date="2013-09" db="EMBL/GenBank/DDBJ databases">
        <title>Whole genome shotgun sequence of Vibrio proteolyticus NBRC 13287.</title>
        <authorList>
            <person name="Isaki S."/>
            <person name="Hosoyama A."/>
            <person name="Numata M."/>
            <person name="Hashimoto M."/>
            <person name="Hosoyama Y."/>
            <person name="Tsuchikane K."/>
            <person name="Noguchi M."/>
            <person name="Hirakata S."/>
            <person name="Ichikawa N."/>
            <person name="Ohji S."/>
            <person name="Yamazoe A."/>
            <person name="Fujita N."/>
        </authorList>
    </citation>
    <scope>NUCLEOTIDE SEQUENCE [LARGE SCALE GENOMIC DNA]</scope>
    <source>
        <strain evidence="4 5">NBRC 13287</strain>
    </source>
</reference>
<organism evidence="4 5">
    <name type="scientific">Vibrio proteolyticus NBRC 13287</name>
    <dbReference type="NCBI Taxonomy" id="1219065"/>
    <lineage>
        <taxon>Bacteria</taxon>
        <taxon>Pseudomonadati</taxon>
        <taxon>Pseudomonadota</taxon>
        <taxon>Gammaproteobacteria</taxon>
        <taxon>Vibrionales</taxon>
        <taxon>Vibrionaceae</taxon>
        <taxon>Vibrio</taxon>
    </lineage>
</organism>
<accession>U3A3T2</accession>
<dbReference type="PROSITE" id="PS00329">
    <property type="entry name" value="HSP70_2"/>
    <property type="match status" value="1"/>
</dbReference>
<dbReference type="SUPFAM" id="SSF53067">
    <property type="entry name" value="Actin-like ATPase domain"/>
    <property type="match status" value="2"/>
</dbReference>
<dbReference type="eggNOG" id="COG0443">
    <property type="taxonomic scope" value="Bacteria"/>
</dbReference>
<comment type="similarity">
    <text evidence="1">Belongs to the heat shock protein 70 family.</text>
</comment>
<keyword evidence="2" id="KW-0547">Nucleotide-binding</keyword>
<name>U3A3T2_VIBPR</name>
<dbReference type="CDD" id="cd10231">
    <property type="entry name" value="ASKHA_NBD_HSP70_YegD-like"/>
    <property type="match status" value="1"/>
</dbReference>
<protein>
    <submittedName>
        <fullName evidence="4">Putative chaperone protein</fullName>
    </submittedName>
</protein>
<evidence type="ECO:0000256" key="2">
    <source>
        <dbReference type="ARBA" id="ARBA00022741"/>
    </source>
</evidence>
<dbReference type="EMBL" id="BATJ01000012">
    <property type="protein sequence ID" value="GAD68335.1"/>
    <property type="molecule type" value="Genomic_DNA"/>
</dbReference>
<dbReference type="InterPro" id="IPR018181">
    <property type="entry name" value="Heat_shock_70_CS"/>
</dbReference>